<dbReference type="Pfam" id="PF00060">
    <property type="entry name" value="Lig_chan"/>
    <property type="match status" value="1"/>
</dbReference>
<evidence type="ECO:0000256" key="5">
    <source>
        <dbReference type="ARBA" id="ARBA00022989"/>
    </source>
</evidence>
<dbReference type="AlphaFoldDB" id="A0AA39FAD2"/>
<evidence type="ECO:0000256" key="8">
    <source>
        <dbReference type="ARBA" id="ARBA00023180"/>
    </source>
</evidence>
<comment type="similarity">
    <text evidence="2">Belongs to the glutamate-gated ion channel (TC 1.A.10.1) family.</text>
</comment>
<evidence type="ECO:0000256" key="3">
    <source>
        <dbReference type="ARBA" id="ARBA00022475"/>
    </source>
</evidence>
<dbReference type="EMBL" id="JAQQBS010001422">
    <property type="protein sequence ID" value="KAK0165907.1"/>
    <property type="molecule type" value="Genomic_DNA"/>
</dbReference>
<evidence type="ECO:0000259" key="10">
    <source>
        <dbReference type="Pfam" id="PF00060"/>
    </source>
</evidence>
<evidence type="ECO:0000256" key="9">
    <source>
        <dbReference type="SAM" id="Phobius"/>
    </source>
</evidence>
<evidence type="ECO:0000256" key="4">
    <source>
        <dbReference type="ARBA" id="ARBA00022692"/>
    </source>
</evidence>
<dbReference type="InterPro" id="IPR001320">
    <property type="entry name" value="Iontro_rcpt_C"/>
</dbReference>
<feature type="transmembrane region" description="Helical" evidence="9">
    <location>
        <begin position="351"/>
        <end position="375"/>
    </location>
</feature>
<keyword evidence="4 9" id="KW-0812">Transmembrane</keyword>
<keyword evidence="5 9" id="KW-1133">Transmembrane helix</keyword>
<keyword evidence="8" id="KW-0325">Glycoprotein</keyword>
<evidence type="ECO:0000256" key="1">
    <source>
        <dbReference type="ARBA" id="ARBA00004651"/>
    </source>
</evidence>
<dbReference type="GO" id="GO:0050906">
    <property type="term" value="P:detection of stimulus involved in sensory perception"/>
    <property type="evidence" value="ECO:0007669"/>
    <property type="project" value="UniProtKB-ARBA"/>
</dbReference>
<evidence type="ECO:0000256" key="7">
    <source>
        <dbReference type="ARBA" id="ARBA00023170"/>
    </source>
</evidence>
<comment type="subcellular location">
    <subcellularLocation>
        <location evidence="1">Cell membrane</location>
        <topology evidence="1">Multi-pass membrane protein</topology>
    </subcellularLocation>
</comment>
<keyword evidence="6 9" id="KW-0472">Membrane</keyword>
<reference evidence="12" key="2">
    <citation type="submission" date="2023-03" db="EMBL/GenBank/DDBJ databases">
        <authorList>
            <person name="Inwood S.N."/>
            <person name="Skelly J.G."/>
            <person name="Guhlin J."/>
            <person name="Harrop T.W.R."/>
            <person name="Goldson S.G."/>
            <person name="Dearden P.K."/>
        </authorList>
    </citation>
    <scope>NUCLEOTIDE SEQUENCE</scope>
    <source>
        <strain evidence="12">Irish</strain>
        <tissue evidence="12">Whole body</tissue>
    </source>
</reference>
<comment type="caution">
    <text evidence="12">The sequence shown here is derived from an EMBL/GenBank/DDBJ whole genome shotgun (WGS) entry which is preliminary data.</text>
</comment>
<dbReference type="Pfam" id="PF24576">
    <property type="entry name" value="IR75A_N"/>
    <property type="match status" value="1"/>
</dbReference>
<dbReference type="PANTHER" id="PTHR42643:SF33">
    <property type="entry name" value="GLUTAMATE RECEPTOR 2-LIKE PROTEIN"/>
    <property type="match status" value="1"/>
</dbReference>
<dbReference type="InterPro" id="IPR057074">
    <property type="entry name" value="IR75A_N"/>
</dbReference>
<dbReference type="InterPro" id="IPR052192">
    <property type="entry name" value="Insect_Ionotropic_Sensory_Rcpt"/>
</dbReference>
<feature type="domain" description="Ionotropic receptor 75a N-terminal" evidence="11">
    <location>
        <begin position="25"/>
        <end position="155"/>
    </location>
</feature>
<sequence>MSQHFLIHEIRNISLTQNIDEFSTKITSQNFFVLDLDCPQSANILFKANASKLFIGPSKWLILQQLNKEKNLSADNLILQEIFKELQVFPDSEIIIGHRIEDKYFKIRSLYRPSPYRDLVFEDRGSWNDVDHLCLNDELPTSRRRQNLQATPLKSCLVMTDPDTLNHLTDYKDKLVDAVTKANYVWLQLIAERMNVTVNFTLRNTWGYRDKNGTWSGMIGLLDRGEIDIGGTATFPTKDRIGVVDYVQLYSPVGSRFLFRRPSLSYTSNLFILPFDRTVWIAIGVLLILVFGNLYISLKCEWNKIKSNQFRRNLPGELEENPSLSDNFIILIGAVLQQGFNYEPYTISSRIVIFVMLIAALSLYASFTANIVALLQSTSSSINTMQDLMDSGLNFGVQDIVYNRYYFGSFKDPVRYEFYKRFVENKTSVWTTITEGVEQLHKGLYAFHVDTSCGYELIQQTFEENEKCGLHEIDYLKVLEPMLIIKRNSPYREIFRVTYVFIKYL</sequence>
<keyword evidence="7" id="KW-0675">Receptor</keyword>
<evidence type="ECO:0000259" key="11">
    <source>
        <dbReference type="Pfam" id="PF24576"/>
    </source>
</evidence>
<evidence type="ECO:0000313" key="13">
    <source>
        <dbReference type="Proteomes" id="UP001168990"/>
    </source>
</evidence>
<evidence type="ECO:0000313" key="12">
    <source>
        <dbReference type="EMBL" id="KAK0165907.1"/>
    </source>
</evidence>
<proteinExistence type="inferred from homology"/>
<evidence type="ECO:0000256" key="2">
    <source>
        <dbReference type="ARBA" id="ARBA00008685"/>
    </source>
</evidence>
<keyword evidence="13" id="KW-1185">Reference proteome</keyword>
<dbReference type="GO" id="GO:0005886">
    <property type="term" value="C:plasma membrane"/>
    <property type="evidence" value="ECO:0007669"/>
    <property type="project" value="UniProtKB-SubCell"/>
</dbReference>
<gene>
    <name evidence="12" type="ORF">PV328_004386</name>
</gene>
<feature type="domain" description="Ionotropic glutamate receptor C-terminal" evidence="10">
    <location>
        <begin position="278"/>
        <end position="392"/>
    </location>
</feature>
<evidence type="ECO:0000256" key="6">
    <source>
        <dbReference type="ARBA" id="ARBA00023136"/>
    </source>
</evidence>
<name>A0AA39FAD2_9HYME</name>
<feature type="transmembrane region" description="Helical" evidence="9">
    <location>
        <begin position="279"/>
        <end position="298"/>
    </location>
</feature>
<dbReference type="Proteomes" id="UP001168990">
    <property type="component" value="Unassembled WGS sequence"/>
</dbReference>
<organism evidence="12 13">
    <name type="scientific">Microctonus aethiopoides</name>
    <dbReference type="NCBI Taxonomy" id="144406"/>
    <lineage>
        <taxon>Eukaryota</taxon>
        <taxon>Metazoa</taxon>
        <taxon>Ecdysozoa</taxon>
        <taxon>Arthropoda</taxon>
        <taxon>Hexapoda</taxon>
        <taxon>Insecta</taxon>
        <taxon>Pterygota</taxon>
        <taxon>Neoptera</taxon>
        <taxon>Endopterygota</taxon>
        <taxon>Hymenoptera</taxon>
        <taxon>Apocrita</taxon>
        <taxon>Ichneumonoidea</taxon>
        <taxon>Braconidae</taxon>
        <taxon>Euphorinae</taxon>
        <taxon>Microctonus</taxon>
    </lineage>
</organism>
<dbReference type="Gene3D" id="1.10.287.70">
    <property type="match status" value="1"/>
</dbReference>
<protein>
    <submittedName>
        <fullName evidence="12">Uncharacterized protein</fullName>
    </submittedName>
</protein>
<dbReference type="SUPFAM" id="SSF53850">
    <property type="entry name" value="Periplasmic binding protein-like II"/>
    <property type="match status" value="1"/>
</dbReference>
<dbReference type="Gene3D" id="3.40.190.10">
    <property type="entry name" value="Periplasmic binding protein-like II"/>
    <property type="match status" value="1"/>
</dbReference>
<reference evidence="12" key="1">
    <citation type="journal article" date="2023" name="bioRxiv">
        <title>Scaffold-level genome assemblies of two parasitoid biocontrol wasps reveal the parthenogenesis mechanism and an associated novel virus.</title>
        <authorList>
            <person name="Inwood S."/>
            <person name="Skelly J."/>
            <person name="Guhlin J."/>
            <person name="Harrop T."/>
            <person name="Goldson S."/>
            <person name="Dearden P."/>
        </authorList>
    </citation>
    <scope>NUCLEOTIDE SEQUENCE</scope>
    <source>
        <strain evidence="12">Irish</strain>
        <tissue evidence="12">Whole body</tissue>
    </source>
</reference>
<dbReference type="PANTHER" id="PTHR42643">
    <property type="entry name" value="IONOTROPIC RECEPTOR 20A-RELATED"/>
    <property type="match status" value="1"/>
</dbReference>
<keyword evidence="3" id="KW-1003">Cell membrane</keyword>
<accession>A0AA39FAD2</accession>
<dbReference type="GO" id="GO:0015276">
    <property type="term" value="F:ligand-gated monoatomic ion channel activity"/>
    <property type="evidence" value="ECO:0007669"/>
    <property type="project" value="InterPro"/>
</dbReference>